<dbReference type="RefSeq" id="WP_010077062.1">
    <property type="nucleotide sequence ID" value="NC_014393.1"/>
</dbReference>
<evidence type="ECO:0000313" key="8">
    <source>
        <dbReference type="Proteomes" id="UP000002730"/>
    </source>
</evidence>
<dbReference type="STRING" id="573061.Clocel_1973"/>
<evidence type="ECO:0000313" key="7">
    <source>
        <dbReference type="EMBL" id="ADL51717.1"/>
    </source>
</evidence>
<gene>
    <name evidence="7" type="ordered locus">Clocel_1973</name>
</gene>
<dbReference type="OrthoDB" id="9801525at2"/>
<evidence type="ECO:0000256" key="1">
    <source>
        <dbReference type="ARBA" id="ARBA00007405"/>
    </source>
</evidence>
<dbReference type="Pfam" id="PF12637">
    <property type="entry name" value="TSCPD"/>
    <property type="match status" value="1"/>
</dbReference>
<sequence>MYNYKTKGVCSTNISFDIEDGKVKNVTFTRGCEGNLQGLSALVEGMEVNEAINRLHGINCGRRGTSCPDQLSKALREAIG</sequence>
<evidence type="ECO:0000256" key="3">
    <source>
        <dbReference type="ARBA" id="ARBA00022634"/>
    </source>
</evidence>
<keyword evidence="4" id="KW-0547">Nucleotide-binding</keyword>
<dbReference type="GO" id="GO:0004748">
    <property type="term" value="F:ribonucleoside-diphosphate reductase activity, thioredoxin disulfide as acceptor"/>
    <property type="evidence" value="ECO:0007669"/>
    <property type="project" value="UniProtKB-EC"/>
</dbReference>
<dbReference type="eggNOG" id="ENOG5032YE7">
    <property type="taxonomic scope" value="Bacteria"/>
</dbReference>
<dbReference type="GO" id="GO:0000166">
    <property type="term" value="F:nucleotide binding"/>
    <property type="evidence" value="ECO:0007669"/>
    <property type="project" value="UniProtKB-KW"/>
</dbReference>
<reference evidence="7 8" key="1">
    <citation type="submission" date="2010-08" db="EMBL/GenBank/DDBJ databases">
        <title>Complete sequence of Clostridium cellulovorans 743B.</title>
        <authorList>
            <consortium name="US DOE Joint Genome Institute"/>
            <person name="Lucas S."/>
            <person name="Copeland A."/>
            <person name="Lapidus A."/>
            <person name="Cheng J.-F."/>
            <person name="Bruce D."/>
            <person name="Goodwin L."/>
            <person name="Pitluck S."/>
            <person name="Chertkov O."/>
            <person name="Detter J.C."/>
            <person name="Han C."/>
            <person name="Tapia R."/>
            <person name="Land M."/>
            <person name="Hauser L."/>
            <person name="Chang Y.-J."/>
            <person name="Jeffries C."/>
            <person name="Kyrpides N."/>
            <person name="Ivanova N."/>
            <person name="Mikhailova N."/>
            <person name="Hemme C.L."/>
            <person name="Woyke T."/>
        </authorList>
    </citation>
    <scope>NUCLEOTIDE SEQUENCE [LARGE SCALE GENOMIC DNA]</scope>
    <source>
        <strain evidence="8">ATCC 35296 / DSM 3052 / OCM 3 / 743B</strain>
    </source>
</reference>
<comment type="catalytic activity">
    <reaction evidence="5">
        <text>a 2'-deoxyribonucleoside 5'-diphosphate + [thioredoxin]-disulfide + H2O = a ribonucleoside 5'-diphosphate + [thioredoxin]-dithiol</text>
        <dbReference type="Rhea" id="RHEA:23252"/>
        <dbReference type="Rhea" id="RHEA-COMP:10698"/>
        <dbReference type="Rhea" id="RHEA-COMP:10700"/>
        <dbReference type="ChEBI" id="CHEBI:15377"/>
        <dbReference type="ChEBI" id="CHEBI:29950"/>
        <dbReference type="ChEBI" id="CHEBI:50058"/>
        <dbReference type="ChEBI" id="CHEBI:57930"/>
        <dbReference type="ChEBI" id="CHEBI:73316"/>
        <dbReference type="EC" id="1.17.4.1"/>
    </reaction>
</comment>
<comment type="similarity">
    <text evidence="1">Belongs to the ribonucleoside diphosphate reductase class-2 family.</text>
</comment>
<dbReference type="EMBL" id="CP002160">
    <property type="protein sequence ID" value="ADL51717.1"/>
    <property type="molecule type" value="Genomic_DNA"/>
</dbReference>
<dbReference type="GO" id="GO:0071897">
    <property type="term" value="P:DNA biosynthetic process"/>
    <property type="evidence" value="ECO:0007669"/>
    <property type="project" value="UniProtKB-KW"/>
</dbReference>
<keyword evidence="8" id="KW-1185">Reference proteome</keyword>
<evidence type="ECO:0000256" key="5">
    <source>
        <dbReference type="ARBA" id="ARBA00047754"/>
    </source>
</evidence>
<dbReference type="AlphaFoldDB" id="D9SLY6"/>
<evidence type="ECO:0000256" key="4">
    <source>
        <dbReference type="ARBA" id="ARBA00022741"/>
    </source>
</evidence>
<dbReference type="InterPro" id="IPR024434">
    <property type="entry name" value="TSCPD_dom"/>
</dbReference>
<protein>
    <recommendedName>
        <fullName evidence="2">ribonucleoside-diphosphate reductase</fullName>
        <ecNumber evidence="2">1.17.4.1</ecNumber>
    </recommendedName>
</protein>
<organism evidence="7 8">
    <name type="scientific">Clostridium cellulovorans (strain ATCC 35296 / DSM 3052 / OCM 3 / 743B)</name>
    <dbReference type="NCBI Taxonomy" id="573061"/>
    <lineage>
        <taxon>Bacteria</taxon>
        <taxon>Bacillati</taxon>
        <taxon>Bacillota</taxon>
        <taxon>Clostridia</taxon>
        <taxon>Eubacteriales</taxon>
        <taxon>Clostridiaceae</taxon>
        <taxon>Clostridium</taxon>
    </lineage>
</organism>
<dbReference type="Proteomes" id="UP000002730">
    <property type="component" value="Chromosome"/>
</dbReference>
<dbReference type="InterPro" id="IPR023806">
    <property type="entry name" value="CHP03905"/>
</dbReference>
<dbReference type="NCBIfam" id="TIGR03905">
    <property type="entry name" value="TIGR03905_4_Cys"/>
    <property type="match status" value="1"/>
</dbReference>
<accession>D9SLY6</accession>
<dbReference type="EC" id="1.17.4.1" evidence="2"/>
<evidence type="ECO:0000259" key="6">
    <source>
        <dbReference type="Pfam" id="PF12637"/>
    </source>
</evidence>
<keyword evidence="3" id="KW-0237">DNA synthesis</keyword>
<feature type="domain" description="TSCPD" evidence="6">
    <location>
        <begin position="3"/>
        <end position="78"/>
    </location>
</feature>
<dbReference type="KEGG" id="ccb:Clocel_1973"/>
<name>D9SLY6_CLOC7</name>
<dbReference type="HOGENOM" id="CLU_176133_0_0_9"/>
<evidence type="ECO:0000256" key="2">
    <source>
        <dbReference type="ARBA" id="ARBA00012274"/>
    </source>
</evidence>
<proteinExistence type="inferred from homology"/>